<name>A0ABR4Z662_9NOCA</name>
<gene>
    <name evidence="1" type="ORF">FG87_34880</name>
</gene>
<dbReference type="EMBL" id="JNFP01000059">
    <property type="protein sequence ID" value="KIA60791.1"/>
    <property type="molecule type" value="Genomic_DNA"/>
</dbReference>
<comment type="caution">
    <text evidence="1">The sequence shown here is derived from an EMBL/GenBank/DDBJ whole genome shotgun (WGS) entry which is preliminary data.</text>
</comment>
<proteinExistence type="predicted"/>
<evidence type="ECO:0000313" key="2">
    <source>
        <dbReference type="Proteomes" id="UP000031364"/>
    </source>
</evidence>
<sequence length="227" mass="24916">MDQVSRIGRAELDGTTPDTPARLHFFDHIVLGIHDEAVWRCETTHLLDQHGRPSFAVRLDLDPHAGNVLGRVPVGGDRNRLVELGDRTVPALEAAARRLLKRGTESRAHYGTMLRELPLSHRSNSIGASLLTNCLPVTWAEKGCAFQRVADTTGANGIFFGAITLAAPSTILDLTLAAYFPALPLFDEARGAEDGLRYALGRSWSEVSITRVGQTVFWTARQPRRRG</sequence>
<reference evidence="1 2" key="1">
    <citation type="journal article" date="2014" name="Int. J. Syst. Evol. Microbiol.">
        <title>Nocardia vulneris sp. nov., isolated from wounds of human patients in North America.</title>
        <authorList>
            <person name="Lasker B.A."/>
            <person name="Bell M."/>
            <person name="Klenk H.P."/>
            <person name="Sproer C."/>
            <person name="Schumann C."/>
            <person name="Schumann P."/>
            <person name="Brown J.M."/>
        </authorList>
    </citation>
    <scope>NUCLEOTIDE SEQUENCE [LARGE SCALE GENOMIC DNA]</scope>
    <source>
        <strain evidence="1 2">W9851</strain>
    </source>
</reference>
<dbReference type="RefSeq" id="WP_043679174.1">
    <property type="nucleotide sequence ID" value="NZ_BDCI01000059.1"/>
</dbReference>
<evidence type="ECO:0000313" key="1">
    <source>
        <dbReference type="EMBL" id="KIA60791.1"/>
    </source>
</evidence>
<keyword evidence="2" id="KW-1185">Reference proteome</keyword>
<dbReference type="Proteomes" id="UP000031364">
    <property type="component" value="Unassembled WGS sequence"/>
</dbReference>
<organism evidence="1 2">
    <name type="scientific">Nocardia vulneris</name>
    <dbReference type="NCBI Taxonomy" id="1141657"/>
    <lineage>
        <taxon>Bacteria</taxon>
        <taxon>Bacillati</taxon>
        <taxon>Actinomycetota</taxon>
        <taxon>Actinomycetes</taxon>
        <taxon>Mycobacteriales</taxon>
        <taxon>Nocardiaceae</taxon>
        <taxon>Nocardia</taxon>
    </lineage>
</organism>
<accession>A0ABR4Z662</accession>
<protein>
    <submittedName>
        <fullName evidence="1">Uncharacterized protein</fullName>
    </submittedName>
</protein>